<dbReference type="RefSeq" id="WP_230844184.1">
    <property type="nucleotide sequence ID" value="NZ_CP063845.1"/>
</dbReference>
<dbReference type="InterPro" id="IPR036899">
    <property type="entry name" value="Ribosomal_uL13_sf"/>
</dbReference>
<gene>
    <name evidence="4 5" type="primary">rplM</name>
    <name evidence="4" type="synonym">rpl13</name>
    <name evidence="5" type="ORF">ISF26_11850</name>
</gene>
<sequence>MTAKTFLPAVDEIERRWLVVDAAGQHLGRLASVVANLIRGKHRPNFTPHLDTGDFVIVVNAEKVEVTGKKSSQKLYRRSSGRPGGMKVETFSHLQARLPERIVEKAVWGMLPHTRLGRQQFTKLKVYKGPAHPHAAQKPEVFDLSTVLGGPS</sequence>
<dbReference type="Gene3D" id="3.90.1180.10">
    <property type="entry name" value="Ribosomal protein L13"/>
    <property type="match status" value="1"/>
</dbReference>
<comment type="similarity">
    <text evidence="1 4">Belongs to the universal ribosomal protein uL13 family.</text>
</comment>
<evidence type="ECO:0000313" key="6">
    <source>
        <dbReference type="Proteomes" id="UP001054846"/>
    </source>
</evidence>
<dbReference type="CDD" id="cd00392">
    <property type="entry name" value="Ribosomal_L13"/>
    <property type="match status" value="1"/>
</dbReference>
<dbReference type="PANTHER" id="PTHR11545">
    <property type="entry name" value="RIBOSOMAL PROTEIN L13"/>
    <property type="match status" value="1"/>
</dbReference>
<dbReference type="PANTHER" id="PTHR11545:SF2">
    <property type="entry name" value="LARGE RIBOSOMAL SUBUNIT PROTEIN UL13M"/>
    <property type="match status" value="1"/>
</dbReference>
<name>A0ABY3PTS2_9CYAN</name>
<organism evidence="5 6">
    <name type="scientific">Gloeobacter morelensis MG652769</name>
    <dbReference type="NCBI Taxonomy" id="2781736"/>
    <lineage>
        <taxon>Bacteria</taxon>
        <taxon>Bacillati</taxon>
        <taxon>Cyanobacteriota</taxon>
        <taxon>Cyanophyceae</taxon>
        <taxon>Gloeobacterales</taxon>
        <taxon>Gloeobacteraceae</taxon>
        <taxon>Gloeobacter</taxon>
        <taxon>Gloeobacter morelensis</taxon>
    </lineage>
</organism>
<evidence type="ECO:0000313" key="5">
    <source>
        <dbReference type="EMBL" id="UFP96851.1"/>
    </source>
</evidence>
<dbReference type="InterPro" id="IPR005822">
    <property type="entry name" value="Ribosomal_uL13"/>
</dbReference>
<evidence type="ECO:0000256" key="1">
    <source>
        <dbReference type="ARBA" id="ARBA00006227"/>
    </source>
</evidence>
<keyword evidence="2 4" id="KW-0689">Ribosomal protein</keyword>
<evidence type="ECO:0000256" key="4">
    <source>
        <dbReference type="HAMAP-Rule" id="MF_01366"/>
    </source>
</evidence>
<dbReference type="Proteomes" id="UP001054846">
    <property type="component" value="Chromosome"/>
</dbReference>
<dbReference type="HAMAP" id="MF_01366">
    <property type="entry name" value="Ribosomal_uL13"/>
    <property type="match status" value="1"/>
</dbReference>
<protein>
    <recommendedName>
        <fullName evidence="4">Large ribosomal subunit protein uL13</fullName>
    </recommendedName>
</protein>
<comment type="function">
    <text evidence="4">This protein is one of the early assembly proteins of the 50S ribosomal subunit, although it is not seen to bind rRNA by itself. It is important during the early stages of 50S assembly.</text>
</comment>
<dbReference type="GO" id="GO:0005840">
    <property type="term" value="C:ribosome"/>
    <property type="evidence" value="ECO:0007669"/>
    <property type="project" value="UniProtKB-KW"/>
</dbReference>
<dbReference type="NCBIfam" id="TIGR01066">
    <property type="entry name" value="rplM_bact"/>
    <property type="match status" value="1"/>
</dbReference>
<dbReference type="SUPFAM" id="SSF52161">
    <property type="entry name" value="Ribosomal protein L13"/>
    <property type="match status" value="1"/>
</dbReference>
<comment type="subunit">
    <text evidence="4">Part of the 50S ribosomal subunit.</text>
</comment>
<keyword evidence="6" id="KW-1185">Reference proteome</keyword>
<dbReference type="PIRSF" id="PIRSF002181">
    <property type="entry name" value="Ribosomal_L13"/>
    <property type="match status" value="1"/>
</dbReference>
<evidence type="ECO:0000256" key="2">
    <source>
        <dbReference type="ARBA" id="ARBA00022980"/>
    </source>
</evidence>
<dbReference type="InterPro" id="IPR005823">
    <property type="entry name" value="Ribosomal_uL13_bac-type"/>
</dbReference>
<evidence type="ECO:0000256" key="3">
    <source>
        <dbReference type="ARBA" id="ARBA00023274"/>
    </source>
</evidence>
<accession>A0ABY3PTS2</accession>
<dbReference type="EMBL" id="CP063845">
    <property type="protein sequence ID" value="UFP96851.1"/>
    <property type="molecule type" value="Genomic_DNA"/>
</dbReference>
<proteinExistence type="inferred from homology"/>
<dbReference type="Pfam" id="PF00572">
    <property type="entry name" value="Ribosomal_L13"/>
    <property type="match status" value="1"/>
</dbReference>
<reference evidence="5 6" key="1">
    <citation type="journal article" date="2021" name="Genome Biol. Evol.">
        <title>Complete Genome Sequencing of a Novel Gloeobacter Species from a Waterfall Cave in Mexico.</title>
        <authorList>
            <person name="Saw J.H."/>
            <person name="Cardona T."/>
            <person name="Montejano G."/>
        </authorList>
    </citation>
    <scope>NUCLEOTIDE SEQUENCE [LARGE SCALE GENOMIC DNA]</scope>
    <source>
        <strain evidence="5">MG652769</strain>
    </source>
</reference>
<keyword evidence="3 4" id="KW-0687">Ribonucleoprotein</keyword>